<dbReference type="RefSeq" id="YP_009801692.1">
    <property type="nucleotide sequence ID" value="NC_047974.1"/>
</dbReference>
<sequence length="80" mass="8960">MTTALLLDETALEDEAHQRNTQTAADFPPGTVVHLTGSPRRWVVDTRRPDGTLLLINDGRTRQLDAHALWRIDPICQETA</sequence>
<name>A0A2U8UJN4_9CAUD</name>
<feature type="region of interest" description="Disordered" evidence="1">
    <location>
        <begin position="1"/>
        <end position="32"/>
    </location>
</feature>
<organism evidence="2 3">
    <name type="scientific">Gordonia phage Jace</name>
    <dbReference type="NCBI Taxonomy" id="2182360"/>
    <lineage>
        <taxon>Viruses</taxon>
        <taxon>Duplodnaviria</taxon>
        <taxon>Heunggongvirae</taxon>
        <taxon>Uroviricota</taxon>
        <taxon>Caudoviricetes</taxon>
        <taxon>Jacevirus</taxon>
        <taxon>Jacevirus jace</taxon>
    </lineage>
</organism>
<dbReference type="GeneID" id="54992210"/>
<dbReference type="KEGG" id="vg:54992210"/>
<accession>A0A2U8UJN4</accession>
<evidence type="ECO:0000313" key="3">
    <source>
        <dbReference type="Proteomes" id="UP000246975"/>
    </source>
</evidence>
<keyword evidence="3" id="KW-1185">Reference proteome</keyword>
<dbReference type="Proteomes" id="UP000246975">
    <property type="component" value="Segment"/>
</dbReference>
<proteinExistence type="predicted"/>
<protein>
    <submittedName>
        <fullName evidence="2">Uncharacterized protein</fullName>
    </submittedName>
</protein>
<evidence type="ECO:0000313" key="2">
    <source>
        <dbReference type="EMBL" id="AWN03666.1"/>
    </source>
</evidence>
<evidence type="ECO:0000256" key="1">
    <source>
        <dbReference type="SAM" id="MobiDB-lite"/>
    </source>
</evidence>
<reference evidence="2 3" key="1">
    <citation type="submission" date="2018-03" db="EMBL/GenBank/DDBJ databases">
        <authorList>
            <person name="Garlena R.A."/>
            <person name="Russell D.A."/>
            <person name="Pope W.H."/>
            <person name="Jacobs-Sera D."/>
            <person name="Hatfull G.F."/>
        </authorList>
    </citation>
    <scope>NUCLEOTIDE SEQUENCE [LARGE SCALE GENOMIC DNA]</scope>
</reference>
<gene>
    <name evidence="2" type="primary">46</name>
    <name evidence="2" type="ORF">PBI_JACE_46</name>
</gene>
<dbReference type="EMBL" id="MH153804">
    <property type="protein sequence ID" value="AWN03666.1"/>
    <property type="molecule type" value="Genomic_DNA"/>
</dbReference>